<accession>A0ABW0LPF5</accession>
<dbReference type="EMBL" id="JBHSMH010000005">
    <property type="protein sequence ID" value="MFC5467743.1"/>
    <property type="molecule type" value="Genomic_DNA"/>
</dbReference>
<comment type="caution">
    <text evidence="3">The sequence shown here is derived from an EMBL/GenBank/DDBJ whole genome shotgun (WGS) entry which is preliminary data.</text>
</comment>
<evidence type="ECO:0000256" key="2">
    <source>
        <dbReference type="SAM" id="SignalP"/>
    </source>
</evidence>
<evidence type="ECO:0000256" key="1">
    <source>
        <dbReference type="SAM" id="Phobius"/>
    </source>
</evidence>
<name>A0ABW0LPF5_9BACL</name>
<feature type="chain" id="PRO_5046242389" evidence="2">
    <location>
        <begin position="38"/>
        <end position="314"/>
    </location>
</feature>
<keyword evidence="1" id="KW-0812">Transmembrane</keyword>
<dbReference type="Proteomes" id="UP001596105">
    <property type="component" value="Unassembled WGS sequence"/>
</dbReference>
<keyword evidence="2" id="KW-0732">Signal</keyword>
<sequence>MFAFGWFMQRRRRMLVAAPLALLFAALWLAQTAPVSAKPSIAVQSSYDRFLAGAESLYRAVNEGNWDLTRDKLNALEEQLRRLPMEGIATAEGIQALANSMTDMKRAVATVGPDERKWKEGAARLRLAADALAHPDRPIWVTYRKVFNDDINKLEAALPSKSAASGSSSASESAKTAFGQLSSHYSVVRTAASLQAEPSAIERADSAFRYASRLIGAESTQTELLRGIAIQLRDALDGLFPEEAPAAFVPPLGTVPPSWGWSATIGSFIVTVLSWVGWRRYKEDRFAEHSVSRGMDEGKEDAAKKWIDQWKTKK</sequence>
<dbReference type="RefSeq" id="WP_209743120.1">
    <property type="nucleotide sequence ID" value="NZ_JBHSMH010000005.1"/>
</dbReference>
<dbReference type="Pfam" id="PF09577">
    <property type="entry name" value="Spore_YpjB"/>
    <property type="match status" value="1"/>
</dbReference>
<dbReference type="InterPro" id="IPR014231">
    <property type="entry name" value="Spore_YpjB"/>
</dbReference>
<feature type="transmembrane region" description="Helical" evidence="1">
    <location>
        <begin position="259"/>
        <end position="278"/>
    </location>
</feature>
<keyword evidence="4" id="KW-1185">Reference proteome</keyword>
<protein>
    <submittedName>
        <fullName evidence="3">Sporulation protein YpjB</fullName>
    </submittedName>
</protein>
<evidence type="ECO:0000313" key="4">
    <source>
        <dbReference type="Proteomes" id="UP001596105"/>
    </source>
</evidence>
<gene>
    <name evidence="3" type="ORF">ACFPPD_03365</name>
</gene>
<evidence type="ECO:0000313" key="3">
    <source>
        <dbReference type="EMBL" id="MFC5467743.1"/>
    </source>
</evidence>
<keyword evidence="1" id="KW-1133">Transmembrane helix</keyword>
<proteinExistence type="predicted"/>
<keyword evidence="1" id="KW-0472">Membrane</keyword>
<organism evidence="3 4">
    <name type="scientific">Cohnella suwonensis</name>
    <dbReference type="NCBI Taxonomy" id="696072"/>
    <lineage>
        <taxon>Bacteria</taxon>
        <taxon>Bacillati</taxon>
        <taxon>Bacillota</taxon>
        <taxon>Bacilli</taxon>
        <taxon>Bacillales</taxon>
        <taxon>Paenibacillaceae</taxon>
        <taxon>Cohnella</taxon>
    </lineage>
</organism>
<reference evidence="4" key="1">
    <citation type="journal article" date="2019" name="Int. J. Syst. Evol. Microbiol.">
        <title>The Global Catalogue of Microorganisms (GCM) 10K type strain sequencing project: providing services to taxonomists for standard genome sequencing and annotation.</title>
        <authorList>
            <consortium name="The Broad Institute Genomics Platform"/>
            <consortium name="The Broad Institute Genome Sequencing Center for Infectious Disease"/>
            <person name="Wu L."/>
            <person name="Ma J."/>
        </authorList>
    </citation>
    <scope>NUCLEOTIDE SEQUENCE [LARGE SCALE GENOMIC DNA]</scope>
    <source>
        <strain evidence="4">CCUG 57113</strain>
    </source>
</reference>
<feature type="signal peptide" evidence="2">
    <location>
        <begin position="1"/>
        <end position="37"/>
    </location>
</feature>